<reference evidence="2 3" key="1">
    <citation type="submission" date="2024-05" db="EMBL/GenBank/DDBJ databases">
        <authorList>
            <person name="Duchaud E."/>
        </authorList>
    </citation>
    <scope>NUCLEOTIDE SEQUENCE [LARGE SCALE GENOMIC DNA]</scope>
    <source>
        <strain evidence="2">Ena-SAMPLE-TAB-13-05-2024-13:56:06:370-140302</strain>
    </source>
</reference>
<evidence type="ECO:0000313" key="2">
    <source>
        <dbReference type="EMBL" id="CAL2091117.1"/>
    </source>
</evidence>
<gene>
    <name evidence="2" type="ORF">T190607A01A_40148</name>
</gene>
<feature type="signal peptide" evidence="1">
    <location>
        <begin position="1"/>
        <end position="21"/>
    </location>
</feature>
<protein>
    <submittedName>
        <fullName evidence="2">Uncharacterized protein</fullName>
    </submittedName>
</protein>
<proteinExistence type="predicted"/>
<keyword evidence="1" id="KW-0732">Signal</keyword>
<sequence length="167" mass="19386">MRQKLSIAFLFLLVLSLTSFTHPLKATSSLIAFNADSKTIKVECKVFVDDFLSSLGRDMNVNRLTKKDKSVIEKYFDKNYIIKVNGKKNPLKFDSSEYSESFNLLTITFQESNLNLKKGDKLLVTNTLLFDEFGFLQSNRMELRFPPFFKEAYFESTKVKDSFIHTF</sequence>
<keyword evidence="3" id="KW-1185">Reference proteome</keyword>
<dbReference type="EMBL" id="CAXIXY010000006">
    <property type="protein sequence ID" value="CAL2091117.1"/>
    <property type="molecule type" value="Genomic_DNA"/>
</dbReference>
<evidence type="ECO:0000313" key="3">
    <source>
        <dbReference type="Proteomes" id="UP001497416"/>
    </source>
</evidence>
<dbReference type="Pfam" id="PF20420">
    <property type="entry name" value="DUF6702"/>
    <property type="match status" value="1"/>
</dbReference>
<dbReference type="RefSeq" id="WP_348713078.1">
    <property type="nucleotide sequence ID" value="NZ_CAXIXY010000006.1"/>
</dbReference>
<accession>A0ABM9P4G2</accession>
<dbReference type="InterPro" id="IPR046525">
    <property type="entry name" value="DUF6702"/>
</dbReference>
<feature type="chain" id="PRO_5046531859" evidence="1">
    <location>
        <begin position="22"/>
        <end position="167"/>
    </location>
</feature>
<dbReference type="Proteomes" id="UP001497416">
    <property type="component" value="Unassembled WGS sequence"/>
</dbReference>
<name>A0ABM9P4G2_9FLAO</name>
<organism evidence="2 3">
    <name type="scientific">Tenacibaculum platacis</name>
    <dbReference type="NCBI Taxonomy" id="3137852"/>
    <lineage>
        <taxon>Bacteria</taxon>
        <taxon>Pseudomonadati</taxon>
        <taxon>Bacteroidota</taxon>
        <taxon>Flavobacteriia</taxon>
        <taxon>Flavobacteriales</taxon>
        <taxon>Flavobacteriaceae</taxon>
        <taxon>Tenacibaculum</taxon>
    </lineage>
</organism>
<evidence type="ECO:0000256" key="1">
    <source>
        <dbReference type="SAM" id="SignalP"/>
    </source>
</evidence>
<comment type="caution">
    <text evidence="2">The sequence shown here is derived from an EMBL/GenBank/DDBJ whole genome shotgun (WGS) entry which is preliminary data.</text>
</comment>